<proteinExistence type="predicted"/>
<dbReference type="Proteomes" id="UP001630127">
    <property type="component" value="Unassembled WGS sequence"/>
</dbReference>
<evidence type="ECO:0000313" key="4">
    <source>
        <dbReference type="Proteomes" id="UP001630127"/>
    </source>
</evidence>
<dbReference type="AlphaFoldDB" id="A0ABD2ZAK8"/>
<accession>A0ABD2ZAK8</accession>
<evidence type="ECO:0000259" key="1">
    <source>
        <dbReference type="Pfam" id="PF00646"/>
    </source>
</evidence>
<feature type="domain" description="F-box" evidence="1">
    <location>
        <begin position="20"/>
        <end position="55"/>
    </location>
</feature>
<organism evidence="3 4">
    <name type="scientific">Cinchona calisaya</name>
    <dbReference type="NCBI Taxonomy" id="153742"/>
    <lineage>
        <taxon>Eukaryota</taxon>
        <taxon>Viridiplantae</taxon>
        <taxon>Streptophyta</taxon>
        <taxon>Embryophyta</taxon>
        <taxon>Tracheophyta</taxon>
        <taxon>Spermatophyta</taxon>
        <taxon>Magnoliopsida</taxon>
        <taxon>eudicotyledons</taxon>
        <taxon>Gunneridae</taxon>
        <taxon>Pentapetalae</taxon>
        <taxon>asterids</taxon>
        <taxon>lamiids</taxon>
        <taxon>Gentianales</taxon>
        <taxon>Rubiaceae</taxon>
        <taxon>Cinchonoideae</taxon>
        <taxon>Cinchoneae</taxon>
        <taxon>Cinchona</taxon>
    </lineage>
</organism>
<dbReference type="PANTHER" id="PTHR33127">
    <property type="entry name" value="TRANSMEMBRANE PROTEIN"/>
    <property type="match status" value="1"/>
</dbReference>
<sequence length="361" mass="41725">MEEEGGFNEKKRQKIEIKNWADLDEEPLKLIIKKLWFLDQVRSSLVCKNWHAKAKRIGPSCSLPWLFSYNWIKKKPYQTITLETLLHDPFSQKSYRVRKSMWQSGMIFGGDAEPVFSKNGWVLFVKKLSHDTTFFSYNPFANRVIRLPSLKQDIDVAIFAGNPCSPDCLFFVSYRDRGKVCIGTCKLDDKNWITWMVDLDFNKRMASAVYSEEKGEFYCLFNGGILASISFSEKSSISTILLAKCPGIEEYQNYLVEYDGQLLLVVGSFRLTVLRFDWNQMNWIDQDSLGNGAIFLNSTGFCASAVSAVDAIGLEDNICFGDQRYFEMNTRENYFSKAHYSLADWTFGRRFWIQLPPFIAN</sequence>
<dbReference type="PANTHER" id="PTHR33127:SF5">
    <property type="entry name" value="TRANSMEMBRANE PROTEIN"/>
    <property type="match status" value="1"/>
</dbReference>
<gene>
    <name evidence="3" type="ORF">ACH5RR_023045</name>
</gene>
<dbReference type="InterPro" id="IPR001810">
    <property type="entry name" value="F-box_dom"/>
</dbReference>
<dbReference type="InterPro" id="IPR005174">
    <property type="entry name" value="KIB1-4_b-propeller"/>
</dbReference>
<reference evidence="3 4" key="1">
    <citation type="submission" date="2024-11" db="EMBL/GenBank/DDBJ databases">
        <title>A near-complete genome assembly of Cinchona calisaya.</title>
        <authorList>
            <person name="Lian D.C."/>
            <person name="Zhao X.W."/>
            <person name="Wei L."/>
        </authorList>
    </citation>
    <scope>NUCLEOTIDE SEQUENCE [LARGE SCALE GENOMIC DNA]</scope>
    <source>
        <tissue evidence="3">Nenye</tissue>
    </source>
</reference>
<dbReference type="Pfam" id="PF00646">
    <property type="entry name" value="F-box"/>
    <property type="match status" value="1"/>
</dbReference>
<evidence type="ECO:0000259" key="2">
    <source>
        <dbReference type="Pfam" id="PF03478"/>
    </source>
</evidence>
<keyword evidence="4" id="KW-1185">Reference proteome</keyword>
<name>A0ABD2ZAK8_9GENT</name>
<protein>
    <recommendedName>
        <fullName evidence="5">F-box domain-containing protein</fullName>
    </recommendedName>
</protein>
<dbReference type="EMBL" id="JBJUIK010000010">
    <property type="protein sequence ID" value="KAL3516143.1"/>
    <property type="molecule type" value="Genomic_DNA"/>
</dbReference>
<evidence type="ECO:0008006" key="5">
    <source>
        <dbReference type="Google" id="ProtNLM"/>
    </source>
</evidence>
<evidence type="ECO:0000313" key="3">
    <source>
        <dbReference type="EMBL" id="KAL3516143.1"/>
    </source>
</evidence>
<feature type="domain" description="KIB1-4 beta-propeller" evidence="2">
    <location>
        <begin position="115"/>
        <end position="322"/>
    </location>
</feature>
<dbReference type="Pfam" id="PF03478">
    <property type="entry name" value="Beta-prop_KIB1-4"/>
    <property type="match status" value="1"/>
</dbReference>
<comment type="caution">
    <text evidence="3">The sequence shown here is derived from an EMBL/GenBank/DDBJ whole genome shotgun (WGS) entry which is preliminary data.</text>
</comment>